<dbReference type="SUPFAM" id="SSF51445">
    <property type="entry name" value="(Trans)glycosidases"/>
    <property type="match status" value="1"/>
</dbReference>
<dbReference type="PROSITE" id="PS51257">
    <property type="entry name" value="PROKAR_LIPOPROTEIN"/>
    <property type="match status" value="1"/>
</dbReference>
<dbReference type="InterPro" id="IPR017853">
    <property type="entry name" value="GH"/>
</dbReference>
<dbReference type="EMBL" id="CP001841">
    <property type="protein sequence ID" value="AEF80792.1"/>
    <property type="molecule type" value="Genomic_DNA"/>
</dbReference>
<dbReference type="HOGENOM" id="CLU_041401_1_0_12"/>
<dbReference type="eggNOG" id="COG3664">
    <property type="taxonomic scope" value="Bacteria"/>
</dbReference>
<dbReference type="STRING" id="545695.TREAZ_1611"/>
<proteinExistence type="predicted"/>
<organism evidence="2 3">
    <name type="scientific">Leadbettera azotonutricia (strain ATCC BAA-888 / DSM 13862 / ZAS-9)</name>
    <name type="common">Treponema azotonutricium</name>
    <dbReference type="NCBI Taxonomy" id="545695"/>
    <lineage>
        <taxon>Bacteria</taxon>
        <taxon>Pseudomonadati</taxon>
        <taxon>Spirochaetota</taxon>
        <taxon>Spirochaetia</taxon>
        <taxon>Spirochaetales</taxon>
        <taxon>Breznakiellaceae</taxon>
        <taxon>Leadbettera</taxon>
    </lineage>
</organism>
<dbReference type="PANTHER" id="PTHR12631">
    <property type="entry name" value="ALPHA-L-IDURONIDASE"/>
    <property type="match status" value="1"/>
</dbReference>
<sequence length="419" mass="48298">MKPYFFFICIFLALCSCATKTFSVKNEQHISPGFLGISPDGSSLEEADCILMDGLGAAWVRTTLRWTSVEREPGKWDYSYWDEYIDNGKTAGKKIMISLGFDNGYLYDDRKEHRDLTERELPYFLEYVERTVLRYKGRVDAWEIWNEPNLTFWKGSDEHFIALAKAAAQRIRDIDPEAKIVSAAFWRTPKRYIRGMFEAGAMEHVDAVSFHPYAASPGYTLRLYEKLAAILADYNYRGGIWVTEVGYPTHGWYPTRVSEDKYPAYIVKTIAGLAVRGVNPIIWYELFDEYNKKKAPSNFDSENFFGIVYPDFSYKKGAFAYKLCSEYLSNTTYMPSAPERKDISKSVTSLFFRGEGRNALILWNTGIKRTVHLAIPDAMPIMHDIASDKEEMLTDDTIKLGRTPVFITWEGNFQPFELY</sequence>
<gene>
    <name evidence="2" type="ordered locus">TREAZ_1611</name>
</gene>
<dbReference type="AlphaFoldDB" id="F5YDE3"/>
<feature type="signal peptide" evidence="1">
    <location>
        <begin position="1"/>
        <end position="18"/>
    </location>
</feature>
<keyword evidence="2" id="KW-0449">Lipoprotein</keyword>
<keyword evidence="3" id="KW-1185">Reference proteome</keyword>
<evidence type="ECO:0000256" key="1">
    <source>
        <dbReference type="SAM" id="SignalP"/>
    </source>
</evidence>
<evidence type="ECO:0000313" key="2">
    <source>
        <dbReference type="EMBL" id="AEF80792.1"/>
    </source>
</evidence>
<feature type="chain" id="PRO_5003329570" evidence="1">
    <location>
        <begin position="19"/>
        <end position="419"/>
    </location>
</feature>
<accession>F5YDE3</accession>
<dbReference type="InParanoid" id="F5YDE3"/>
<dbReference type="InterPro" id="IPR051923">
    <property type="entry name" value="Glycosyl_Hydrolase_39"/>
</dbReference>
<dbReference type="Proteomes" id="UP000009222">
    <property type="component" value="Chromosome"/>
</dbReference>
<reference evidence="3" key="1">
    <citation type="submission" date="2009-12" db="EMBL/GenBank/DDBJ databases">
        <title>Complete sequence of Treponema azotonutricium strain ZAS-9.</title>
        <authorList>
            <person name="Tetu S.G."/>
            <person name="Matson E."/>
            <person name="Ren Q."/>
            <person name="Seshadri R."/>
            <person name="Elbourne L."/>
            <person name="Hassan K.A."/>
            <person name="Durkin A."/>
            <person name="Radune D."/>
            <person name="Mohamoud Y."/>
            <person name="Shay R."/>
            <person name="Jin S."/>
            <person name="Zhang X."/>
            <person name="Lucey K."/>
            <person name="Ballor N.R."/>
            <person name="Ottesen E."/>
            <person name="Rosenthal R."/>
            <person name="Allen A."/>
            <person name="Leadbetter J.R."/>
            <person name="Paulsen I.T."/>
        </authorList>
    </citation>
    <scope>NUCLEOTIDE SEQUENCE [LARGE SCALE GENOMIC DNA]</scope>
    <source>
        <strain evidence="3">ATCC BAA-888 / DSM 13862 / ZAS-9</strain>
    </source>
</reference>
<dbReference type="Gene3D" id="3.20.20.80">
    <property type="entry name" value="Glycosidases"/>
    <property type="match status" value="1"/>
</dbReference>
<protein>
    <submittedName>
        <fullName evidence="2">Putative lipoprotein</fullName>
    </submittedName>
</protein>
<evidence type="ECO:0000313" key="3">
    <source>
        <dbReference type="Proteomes" id="UP000009222"/>
    </source>
</evidence>
<dbReference type="PANTHER" id="PTHR12631:SF10">
    <property type="entry name" value="BETA-XYLOSIDASE-LIKE PROTEIN-RELATED"/>
    <property type="match status" value="1"/>
</dbReference>
<dbReference type="GO" id="GO:0004553">
    <property type="term" value="F:hydrolase activity, hydrolyzing O-glycosyl compounds"/>
    <property type="evidence" value="ECO:0007669"/>
    <property type="project" value="TreeGrafter"/>
</dbReference>
<keyword evidence="1" id="KW-0732">Signal</keyword>
<reference evidence="2 3" key="2">
    <citation type="journal article" date="2011" name="ISME J.">
        <title>RNA-seq reveals cooperative metabolic interactions between two termite-gut spirochete species in co-culture.</title>
        <authorList>
            <person name="Rosenthal A.Z."/>
            <person name="Matson E.G."/>
            <person name="Eldar A."/>
            <person name="Leadbetter J.R."/>
        </authorList>
    </citation>
    <scope>NUCLEOTIDE SEQUENCE [LARGE SCALE GENOMIC DNA]</scope>
    <source>
        <strain evidence="3">ATCC BAA-888 / DSM 13862 / ZAS-9</strain>
    </source>
</reference>
<dbReference type="KEGG" id="taz:TREAZ_1611"/>
<name>F5YDE3_LEAAZ</name>